<dbReference type="GO" id="GO:0016301">
    <property type="term" value="F:kinase activity"/>
    <property type="evidence" value="ECO:0007669"/>
    <property type="project" value="UniProtKB-KW"/>
</dbReference>
<dbReference type="InterPro" id="IPR027417">
    <property type="entry name" value="P-loop_NTPase"/>
</dbReference>
<organism evidence="1 2">
    <name type="scientific">Paraglaciecola algarum</name>
    <dbReference type="NCBI Taxonomy" id="3050085"/>
    <lineage>
        <taxon>Bacteria</taxon>
        <taxon>Pseudomonadati</taxon>
        <taxon>Pseudomonadota</taxon>
        <taxon>Gammaproteobacteria</taxon>
        <taxon>Alteromonadales</taxon>
        <taxon>Alteromonadaceae</taxon>
        <taxon>Paraglaciecola</taxon>
    </lineage>
</organism>
<dbReference type="Proteomes" id="UP001521137">
    <property type="component" value="Unassembled WGS sequence"/>
</dbReference>
<keyword evidence="1" id="KW-0418">Kinase</keyword>
<name>A0ABS9D457_9ALTE</name>
<dbReference type="RefSeq" id="WP_235311262.1">
    <property type="nucleotide sequence ID" value="NZ_JAKGAS010000003.1"/>
</dbReference>
<comment type="caution">
    <text evidence="1">The sequence shown here is derived from an EMBL/GenBank/DDBJ whole genome shotgun (WGS) entry which is preliminary data.</text>
</comment>
<keyword evidence="2" id="KW-1185">Reference proteome</keyword>
<gene>
    <name evidence="1" type="ORF">L0668_06395</name>
</gene>
<sequence>MKLKDLSLSEFSDLINNDGLGIDFGITSFCILTKIKSVQSTFKQLYADFEVKPKESFTDFQVSVAYPNNIRRFLKPQVSFYFDEHSPFLPLPKSQSYPLLEWGMNWCVAGHKHNYLLLHGAVLEKNGEAMIFPAPPGSGKSTLTAYLSHTGWRLLSDEMTVINLTTGLVEPFVRPICLKNNSIDLFHSWFPDAFISNIAKDTNKGDVAHVKPPIDSVNRYLEPAKVKAIVLPKYDKNVELDIYALNKCDAYKAVSTNAFNEGVMGKEGFESAVNLVESCDTVEIHYNNLALVSEFLLEGQFKP</sequence>
<evidence type="ECO:0000313" key="1">
    <source>
        <dbReference type="EMBL" id="MCF2947727.1"/>
    </source>
</evidence>
<dbReference type="SUPFAM" id="SSF53795">
    <property type="entry name" value="PEP carboxykinase-like"/>
    <property type="match status" value="1"/>
</dbReference>
<protein>
    <submittedName>
        <fullName evidence="1">HprK-related kinase A</fullName>
    </submittedName>
</protein>
<proteinExistence type="predicted"/>
<dbReference type="NCBIfam" id="TIGR04352">
    <property type="entry name" value="HprK_rel_A"/>
    <property type="match status" value="1"/>
</dbReference>
<accession>A0ABS9D457</accession>
<keyword evidence="1" id="KW-0808">Transferase</keyword>
<evidence type="ECO:0000313" key="2">
    <source>
        <dbReference type="Proteomes" id="UP001521137"/>
    </source>
</evidence>
<dbReference type="Gene3D" id="3.40.50.300">
    <property type="entry name" value="P-loop containing nucleotide triphosphate hydrolases"/>
    <property type="match status" value="1"/>
</dbReference>
<dbReference type="InterPro" id="IPR027600">
    <property type="entry name" value="HprK-rel_A"/>
</dbReference>
<reference evidence="1 2" key="1">
    <citation type="submission" date="2022-01" db="EMBL/GenBank/DDBJ databases">
        <title>Paraglaciecola sp. G1-23.</title>
        <authorList>
            <person name="Jin M.S."/>
            <person name="Han D.M."/>
            <person name="Kim H.M."/>
            <person name="Jeon C.O."/>
        </authorList>
    </citation>
    <scope>NUCLEOTIDE SEQUENCE [LARGE SCALE GENOMIC DNA]</scope>
    <source>
        <strain evidence="1 2">G1-23</strain>
    </source>
</reference>
<dbReference type="EMBL" id="JAKGAS010000003">
    <property type="protein sequence ID" value="MCF2947727.1"/>
    <property type="molecule type" value="Genomic_DNA"/>
</dbReference>